<dbReference type="Pfam" id="PF08584">
    <property type="entry name" value="Ribonuc_P_40"/>
    <property type="match status" value="1"/>
</dbReference>
<protein>
    <submittedName>
        <fullName evidence="1">Ribonuclease P</fullName>
    </submittedName>
</protein>
<dbReference type="EMBL" id="WIUZ02000023">
    <property type="protein sequence ID" value="KAF9778317.1"/>
    <property type="molecule type" value="Genomic_DNA"/>
</dbReference>
<reference evidence="1" key="1">
    <citation type="journal article" date="2020" name="Nat. Commun.">
        <title>Large-scale genome sequencing of mycorrhizal fungi provides insights into the early evolution of symbiotic traits.</title>
        <authorList>
            <person name="Miyauchi S."/>
            <person name="Kiss E."/>
            <person name="Kuo A."/>
            <person name="Drula E."/>
            <person name="Kohler A."/>
            <person name="Sanchez-Garcia M."/>
            <person name="Morin E."/>
            <person name="Andreopoulos B."/>
            <person name="Barry K.W."/>
            <person name="Bonito G."/>
            <person name="Buee M."/>
            <person name="Carver A."/>
            <person name="Chen C."/>
            <person name="Cichocki N."/>
            <person name="Clum A."/>
            <person name="Culley D."/>
            <person name="Crous P.W."/>
            <person name="Fauchery L."/>
            <person name="Girlanda M."/>
            <person name="Hayes R.D."/>
            <person name="Keri Z."/>
            <person name="LaButti K."/>
            <person name="Lipzen A."/>
            <person name="Lombard V."/>
            <person name="Magnuson J."/>
            <person name="Maillard F."/>
            <person name="Murat C."/>
            <person name="Nolan M."/>
            <person name="Ohm R.A."/>
            <person name="Pangilinan J."/>
            <person name="Pereira M.F."/>
            <person name="Perotto S."/>
            <person name="Peter M."/>
            <person name="Pfister S."/>
            <person name="Riley R."/>
            <person name="Sitrit Y."/>
            <person name="Stielow J.B."/>
            <person name="Szollosi G."/>
            <person name="Zifcakova L."/>
            <person name="Stursova M."/>
            <person name="Spatafora J.W."/>
            <person name="Tedersoo L."/>
            <person name="Vaario L.M."/>
            <person name="Yamada A."/>
            <person name="Yan M."/>
            <person name="Wang P."/>
            <person name="Xu J."/>
            <person name="Bruns T."/>
            <person name="Baldrian P."/>
            <person name="Vilgalys R."/>
            <person name="Dunand C."/>
            <person name="Henrissat B."/>
            <person name="Grigoriev I.V."/>
            <person name="Hibbett D."/>
            <person name="Nagy L.G."/>
            <person name="Martin F.M."/>
        </authorList>
    </citation>
    <scope>NUCLEOTIDE SEQUENCE</scope>
    <source>
        <strain evidence="1">UH-Tt-Lm1</strain>
    </source>
</reference>
<comment type="caution">
    <text evidence="1">The sequence shown here is derived from an EMBL/GenBank/DDBJ whole genome shotgun (WGS) entry which is preliminary data.</text>
</comment>
<dbReference type="AlphaFoldDB" id="A0A9P6H3D1"/>
<proteinExistence type="predicted"/>
<dbReference type="GO" id="GO:0004526">
    <property type="term" value="F:ribonuclease P activity"/>
    <property type="evidence" value="ECO:0007669"/>
    <property type="project" value="TreeGrafter"/>
</dbReference>
<dbReference type="GO" id="GO:0000447">
    <property type="term" value="P:endonucleolytic cleavage in ITS1 to separate SSU-rRNA from 5.8S rRNA and LSU-rRNA from tricistronic rRNA transcript (SSU-rRNA, 5.8S rRNA, LSU-rRNA)"/>
    <property type="evidence" value="ECO:0007669"/>
    <property type="project" value="TreeGrafter"/>
</dbReference>
<dbReference type="PANTHER" id="PTHR15396:SF1">
    <property type="entry name" value="RIBONUCLEASE P PROTEIN SUBUNIT P40"/>
    <property type="match status" value="1"/>
</dbReference>
<keyword evidence="2" id="KW-1185">Reference proteome</keyword>
<sequence>MSRSSDVIAFGSNQRGTDETWCIDTRGVLTISIDPGTYQRLGLLGTPLPWKPHKDRYTVVLSQKVPKGEKHWNPLGPKQRSALELYDELREKAGFDAWDVVYHLKGNGSLAGTTVQSRSFQVQSRKATHTDFRIPHISLSPPTDADNEEMEDWKTSLAEFQEWLGLACMGSQRLHASDNVDPYIASYYPPEPNTVGTITHLRWSGLLHPDLTSALLQTCLDVLSADTPPPFIGILAHSNTNTPVGFLNAQKPERAAPVRLTRADGEDTRCIILTSDGRWTLTEIIGQWDARWG</sequence>
<evidence type="ECO:0000313" key="2">
    <source>
        <dbReference type="Proteomes" id="UP000736335"/>
    </source>
</evidence>
<accession>A0A9P6H3D1</accession>
<reference evidence="1" key="2">
    <citation type="submission" date="2020-11" db="EMBL/GenBank/DDBJ databases">
        <authorList>
            <consortium name="DOE Joint Genome Institute"/>
            <person name="Kuo A."/>
            <person name="Miyauchi S."/>
            <person name="Kiss E."/>
            <person name="Drula E."/>
            <person name="Kohler A."/>
            <person name="Sanchez-Garcia M."/>
            <person name="Andreopoulos B."/>
            <person name="Barry K.W."/>
            <person name="Bonito G."/>
            <person name="Buee M."/>
            <person name="Carver A."/>
            <person name="Chen C."/>
            <person name="Cichocki N."/>
            <person name="Clum A."/>
            <person name="Culley D."/>
            <person name="Crous P.W."/>
            <person name="Fauchery L."/>
            <person name="Girlanda M."/>
            <person name="Hayes R."/>
            <person name="Keri Z."/>
            <person name="Labutti K."/>
            <person name="Lipzen A."/>
            <person name="Lombard V."/>
            <person name="Magnuson J."/>
            <person name="Maillard F."/>
            <person name="Morin E."/>
            <person name="Murat C."/>
            <person name="Nolan M."/>
            <person name="Ohm R."/>
            <person name="Pangilinan J."/>
            <person name="Pereira M."/>
            <person name="Perotto S."/>
            <person name="Peter M."/>
            <person name="Riley R."/>
            <person name="Sitrit Y."/>
            <person name="Stielow B."/>
            <person name="Szollosi G."/>
            <person name="Zifcakova L."/>
            <person name="Stursova M."/>
            <person name="Spatafora J.W."/>
            <person name="Tedersoo L."/>
            <person name="Vaario L.-M."/>
            <person name="Yamada A."/>
            <person name="Yan M."/>
            <person name="Wang P."/>
            <person name="Xu J."/>
            <person name="Bruns T."/>
            <person name="Baldrian P."/>
            <person name="Vilgalys R."/>
            <person name="Henrissat B."/>
            <person name="Grigoriev I.V."/>
            <person name="Hibbett D."/>
            <person name="Nagy L.G."/>
            <person name="Martin F.M."/>
        </authorList>
    </citation>
    <scope>NUCLEOTIDE SEQUENCE</scope>
    <source>
        <strain evidence="1">UH-Tt-Lm1</strain>
    </source>
</reference>
<organism evidence="1 2">
    <name type="scientific">Thelephora terrestris</name>
    <dbReference type="NCBI Taxonomy" id="56493"/>
    <lineage>
        <taxon>Eukaryota</taxon>
        <taxon>Fungi</taxon>
        <taxon>Dikarya</taxon>
        <taxon>Basidiomycota</taxon>
        <taxon>Agaricomycotina</taxon>
        <taxon>Agaricomycetes</taxon>
        <taxon>Thelephorales</taxon>
        <taxon>Thelephoraceae</taxon>
        <taxon>Thelephora</taxon>
    </lineage>
</organism>
<dbReference type="GO" id="GO:0001682">
    <property type="term" value="P:tRNA 5'-leader removal"/>
    <property type="evidence" value="ECO:0007669"/>
    <property type="project" value="InterPro"/>
</dbReference>
<dbReference type="GO" id="GO:0030681">
    <property type="term" value="C:multimeric ribonuclease P complex"/>
    <property type="evidence" value="ECO:0007669"/>
    <property type="project" value="TreeGrafter"/>
</dbReference>
<dbReference type="InterPro" id="IPR013893">
    <property type="entry name" value="RNase_P_Rpp40"/>
</dbReference>
<dbReference type="GO" id="GO:0000171">
    <property type="term" value="F:ribonuclease MRP activity"/>
    <property type="evidence" value="ECO:0007669"/>
    <property type="project" value="TreeGrafter"/>
</dbReference>
<name>A0A9P6H3D1_9AGAM</name>
<dbReference type="GO" id="GO:0000172">
    <property type="term" value="C:ribonuclease MRP complex"/>
    <property type="evidence" value="ECO:0007669"/>
    <property type="project" value="TreeGrafter"/>
</dbReference>
<dbReference type="OrthoDB" id="63112at2759"/>
<dbReference type="PANTHER" id="PTHR15396">
    <property type="entry name" value="RIBONUCLEASE P PROTEIN SUBUNIT P40"/>
    <property type="match status" value="1"/>
</dbReference>
<gene>
    <name evidence="1" type="ORF">BJ322DRAFT_1174924</name>
</gene>
<dbReference type="Proteomes" id="UP000736335">
    <property type="component" value="Unassembled WGS sequence"/>
</dbReference>
<evidence type="ECO:0000313" key="1">
    <source>
        <dbReference type="EMBL" id="KAF9778317.1"/>
    </source>
</evidence>